<keyword evidence="4" id="KW-0547">Nucleotide-binding</keyword>
<dbReference type="PANTHER" id="PTHR12272:SF11">
    <property type="entry name" value="PAN2-PAN3 DEADENYLATION COMPLEX SUBUNIT PAN3"/>
    <property type="match status" value="1"/>
</dbReference>
<dbReference type="AlphaFoldDB" id="A0AAD5U753"/>
<reference evidence="9" key="1">
    <citation type="submission" date="2020-05" db="EMBL/GenBank/DDBJ databases">
        <title>Phylogenomic resolution of chytrid fungi.</title>
        <authorList>
            <person name="Stajich J.E."/>
            <person name="Amses K."/>
            <person name="Simmons R."/>
            <person name="Seto K."/>
            <person name="Myers J."/>
            <person name="Bonds A."/>
            <person name="Quandt C.A."/>
            <person name="Barry K."/>
            <person name="Liu P."/>
            <person name="Grigoriev I."/>
            <person name="Longcore J.E."/>
            <person name="James T.Y."/>
        </authorList>
    </citation>
    <scope>NUCLEOTIDE SEQUENCE</scope>
    <source>
        <strain evidence="9">JEL0476</strain>
    </source>
</reference>
<evidence type="ECO:0000256" key="3">
    <source>
        <dbReference type="ARBA" id="ARBA00022664"/>
    </source>
</evidence>
<organism evidence="9 10">
    <name type="scientific">Clydaea vesicula</name>
    <dbReference type="NCBI Taxonomy" id="447962"/>
    <lineage>
        <taxon>Eukaryota</taxon>
        <taxon>Fungi</taxon>
        <taxon>Fungi incertae sedis</taxon>
        <taxon>Chytridiomycota</taxon>
        <taxon>Chytridiomycota incertae sedis</taxon>
        <taxon>Chytridiomycetes</taxon>
        <taxon>Lobulomycetales</taxon>
        <taxon>Lobulomycetaceae</taxon>
        <taxon>Clydaea</taxon>
    </lineage>
</organism>
<feature type="region of interest" description="Disordered" evidence="7">
    <location>
        <begin position="1"/>
        <end position="48"/>
    </location>
</feature>
<dbReference type="GO" id="GO:0008143">
    <property type="term" value="F:poly(A) binding"/>
    <property type="evidence" value="ECO:0007669"/>
    <property type="project" value="TreeGrafter"/>
</dbReference>
<evidence type="ECO:0000259" key="8">
    <source>
        <dbReference type="PROSITE" id="PS50011"/>
    </source>
</evidence>
<evidence type="ECO:0000256" key="7">
    <source>
        <dbReference type="SAM" id="MobiDB-lite"/>
    </source>
</evidence>
<dbReference type="InterPro" id="IPR011009">
    <property type="entry name" value="Kinase-like_dom_sf"/>
</dbReference>
<protein>
    <submittedName>
        <fullName evidence="9">PAB-dependent poly(A)-specific ribonuclease subunit 3</fullName>
    </submittedName>
</protein>
<evidence type="ECO:0000256" key="6">
    <source>
        <dbReference type="ARBA" id="ARBA00023054"/>
    </source>
</evidence>
<gene>
    <name evidence="9" type="primary">PAN3</name>
    <name evidence="9" type="ORF">HK099_003513</name>
</gene>
<dbReference type="Pfam" id="PF18101">
    <property type="entry name" value="Pan3_CK"/>
    <property type="match status" value="1"/>
</dbReference>
<evidence type="ECO:0000313" key="10">
    <source>
        <dbReference type="Proteomes" id="UP001211065"/>
    </source>
</evidence>
<dbReference type="Gene3D" id="1.10.287.3700">
    <property type="match status" value="1"/>
</dbReference>
<dbReference type="Gene3D" id="1.20.5.5160">
    <property type="match status" value="1"/>
</dbReference>
<evidence type="ECO:0000256" key="1">
    <source>
        <dbReference type="ARBA" id="ARBA00004496"/>
    </source>
</evidence>
<keyword evidence="10" id="KW-1185">Reference proteome</keyword>
<dbReference type="PROSITE" id="PS50011">
    <property type="entry name" value="PROTEIN_KINASE_DOM"/>
    <property type="match status" value="1"/>
</dbReference>
<keyword evidence="2" id="KW-0963">Cytoplasm</keyword>
<dbReference type="GO" id="GO:0005524">
    <property type="term" value="F:ATP binding"/>
    <property type="evidence" value="ECO:0007669"/>
    <property type="project" value="UniProtKB-KW"/>
</dbReference>
<dbReference type="GO" id="GO:0004672">
    <property type="term" value="F:protein kinase activity"/>
    <property type="evidence" value="ECO:0007669"/>
    <property type="project" value="InterPro"/>
</dbReference>
<name>A0AAD5U753_9FUNG</name>
<comment type="caution">
    <text evidence="9">The sequence shown here is derived from an EMBL/GenBank/DDBJ whole genome shotgun (WGS) entry which is preliminary data.</text>
</comment>
<evidence type="ECO:0000256" key="2">
    <source>
        <dbReference type="ARBA" id="ARBA00022490"/>
    </source>
</evidence>
<dbReference type="InterPro" id="IPR030844">
    <property type="entry name" value="PAN3"/>
</dbReference>
<evidence type="ECO:0000256" key="5">
    <source>
        <dbReference type="ARBA" id="ARBA00022840"/>
    </source>
</evidence>
<comment type="subcellular location">
    <subcellularLocation>
        <location evidence="1">Cytoplasm</location>
    </subcellularLocation>
</comment>
<feature type="domain" description="Protein kinase" evidence="8">
    <location>
        <begin position="190"/>
        <end position="484"/>
    </location>
</feature>
<dbReference type="GO" id="GO:0000289">
    <property type="term" value="P:nuclear-transcribed mRNA poly(A) tail shortening"/>
    <property type="evidence" value="ECO:0007669"/>
    <property type="project" value="InterPro"/>
</dbReference>
<dbReference type="SMART" id="SM00220">
    <property type="entry name" value="S_TKc"/>
    <property type="match status" value="1"/>
</dbReference>
<dbReference type="InterPro" id="IPR041332">
    <property type="entry name" value="Pan3_CK"/>
</dbReference>
<dbReference type="SUPFAM" id="SSF56112">
    <property type="entry name" value="Protein kinase-like (PK-like)"/>
    <property type="match status" value="1"/>
</dbReference>
<evidence type="ECO:0000256" key="4">
    <source>
        <dbReference type="ARBA" id="ARBA00022741"/>
    </source>
</evidence>
<keyword evidence="3" id="KW-0507">mRNA processing</keyword>
<proteinExistence type="predicted"/>
<dbReference type="GO" id="GO:0000932">
    <property type="term" value="C:P-body"/>
    <property type="evidence" value="ECO:0007669"/>
    <property type="project" value="TreeGrafter"/>
</dbReference>
<dbReference type="GO" id="GO:0031251">
    <property type="term" value="C:PAN complex"/>
    <property type="evidence" value="ECO:0007669"/>
    <property type="project" value="InterPro"/>
</dbReference>
<dbReference type="GO" id="GO:0006397">
    <property type="term" value="P:mRNA processing"/>
    <property type="evidence" value="ECO:0007669"/>
    <property type="project" value="UniProtKB-KW"/>
</dbReference>
<sequence length="538" mass="61583">MAVANFQKLFDHSPQSTPTSSTGRPHGEPIKITNPSITPTKKITSTPKNEVKSFTVPINKNYNVNPYIYTGSPSAFNPYADFQQQDQIHHQQAYNTMDYSSNHAYSQSHSSTDPLKHHLYNMPQQLQKDANILQRFKSNKNLNSTLFLDENLRVKLLNRLESLNLNTSGHSSSSEPLNIDDYHSLVLLEKNTNNTFGADSGSQCFHGYQSLCYKATSMKDGAVYCLRRIKDFRLTSETAMKSLDPWKRLMHANLVPLKEVFTTKSFGDFSLVFVFQYYEESKTLLNEFLMNDSVKVRITEDQLWSFVTQISSVLKEIHSSGLAARVLHRNLLINPITIKIIEPSKILLTGKNRFRLNCLGILDMITFDNNVVKNLPHYQQQDLLQFGQLITVLGCGSIQAVANPQKAFEILSRLYSGDCKKVCLYLLSKPSSFKTIDDVITMLGPRILQEINASQVYNDFLEGELTKELENGRIVRLFMKMGFINERPEYDMDSRWSETGDRYLIKLFRDHVFHQVDENNRPVLDLSHVLYNMNKATS</sequence>
<keyword evidence="6" id="KW-0175">Coiled coil</keyword>
<dbReference type="InterPro" id="IPR000719">
    <property type="entry name" value="Prot_kinase_dom"/>
</dbReference>
<dbReference type="PANTHER" id="PTHR12272">
    <property type="entry name" value="DEADENYLATION COMPLEX SUBUNIT PAN3"/>
    <property type="match status" value="1"/>
</dbReference>
<accession>A0AAD5U753</accession>
<feature type="compositionally biased region" description="Polar residues" evidence="7">
    <location>
        <begin position="13"/>
        <end position="23"/>
    </location>
</feature>
<feature type="compositionally biased region" description="Low complexity" evidence="7">
    <location>
        <begin position="35"/>
        <end position="48"/>
    </location>
</feature>
<dbReference type="Gene3D" id="1.10.510.10">
    <property type="entry name" value="Transferase(Phosphotransferase) domain 1"/>
    <property type="match status" value="1"/>
</dbReference>
<keyword evidence="5" id="KW-0067">ATP-binding</keyword>
<dbReference type="Proteomes" id="UP001211065">
    <property type="component" value="Unassembled WGS sequence"/>
</dbReference>
<evidence type="ECO:0000313" key="9">
    <source>
        <dbReference type="EMBL" id="KAJ3227060.1"/>
    </source>
</evidence>
<dbReference type="FunFam" id="1.20.5.5160:FF:000002">
    <property type="entry name" value="PAN2-PAN3 deadenylation complex subunit PAN3"/>
    <property type="match status" value="1"/>
</dbReference>
<dbReference type="EMBL" id="JADGJW010000023">
    <property type="protein sequence ID" value="KAJ3227060.1"/>
    <property type="molecule type" value="Genomic_DNA"/>
</dbReference>